<feature type="domain" description="B12-binding" evidence="6">
    <location>
        <begin position="1"/>
        <end position="160"/>
    </location>
</feature>
<dbReference type="Proteomes" id="UP000264062">
    <property type="component" value="Unassembled WGS sequence"/>
</dbReference>
<dbReference type="GO" id="GO:0051536">
    <property type="term" value="F:iron-sulfur cluster binding"/>
    <property type="evidence" value="ECO:0007669"/>
    <property type="project" value="UniProtKB-KW"/>
</dbReference>
<evidence type="ECO:0000259" key="6">
    <source>
        <dbReference type="PROSITE" id="PS51332"/>
    </source>
</evidence>
<dbReference type="Pfam" id="PF04055">
    <property type="entry name" value="Radical_SAM"/>
    <property type="match status" value="1"/>
</dbReference>
<organism evidence="8 9">
    <name type="scientific">candidate division WOR-3 bacterium</name>
    <dbReference type="NCBI Taxonomy" id="2052148"/>
    <lineage>
        <taxon>Bacteria</taxon>
        <taxon>Bacteria division WOR-3</taxon>
    </lineage>
</organism>
<protein>
    <submittedName>
        <fullName evidence="8">Uncharacterized protein</fullName>
    </submittedName>
</protein>
<dbReference type="PROSITE" id="PS51918">
    <property type="entry name" value="RADICAL_SAM"/>
    <property type="match status" value="1"/>
</dbReference>
<dbReference type="PANTHER" id="PTHR43409:SF15">
    <property type="entry name" value="PUTATIVE-RELATED"/>
    <property type="match status" value="1"/>
</dbReference>
<comment type="caution">
    <text evidence="8">The sequence shown here is derived from an EMBL/GenBank/DDBJ whole genome shotgun (WGS) entry which is preliminary data.</text>
</comment>
<proteinExistence type="predicted"/>
<feature type="non-terminal residue" evidence="8">
    <location>
        <position position="368"/>
    </location>
</feature>
<comment type="cofactor">
    <cofactor evidence="1">
        <name>[4Fe-4S] cluster</name>
        <dbReference type="ChEBI" id="CHEBI:49883"/>
    </cofactor>
</comment>
<dbReference type="PROSITE" id="PS51332">
    <property type="entry name" value="B12_BINDING"/>
    <property type="match status" value="1"/>
</dbReference>
<gene>
    <name evidence="8" type="ORF">DCW38_02355</name>
</gene>
<name>A0A350H8Z0_UNCW3</name>
<dbReference type="SUPFAM" id="SSF52242">
    <property type="entry name" value="Cobalamin (vitamin B12)-binding domain"/>
    <property type="match status" value="1"/>
</dbReference>
<accession>A0A350H8Z0</accession>
<dbReference type="SMART" id="SM00729">
    <property type="entry name" value="Elp3"/>
    <property type="match status" value="1"/>
</dbReference>
<dbReference type="GO" id="GO:0031419">
    <property type="term" value="F:cobalamin binding"/>
    <property type="evidence" value="ECO:0007669"/>
    <property type="project" value="InterPro"/>
</dbReference>
<feature type="domain" description="Radical SAM core" evidence="7">
    <location>
        <begin position="174"/>
        <end position="368"/>
    </location>
</feature>
<keyword evidence="5" id="KW-0411">Iron-sulfur</keyword>
<keyword evidence="3" id="KW-0479">Metal-binding</keyword>
<dbReference type="GO" id="GO:0005829">
    <property type="term" value="C:cytosol"/>
    <property type="evidence" value="ECO:0007669"/>
    <property type="project" value="TreeGrafter"/>
</dbReference>
<sequence>MKPLGILYIGSYLKNNGYDVELFDFMDRYSEYLSRRLKEKKFGTGNFNKVKIDKPIGMRTIDRPYYRYGVSREKFAEKIKIGNYDCIFLTSMMTYWYQGVQEVIETVRKESPETKIILGGVYPRLLYEHASSLNADKVYNGDIKGFFEFCNNEAGIKLEKRFGYQDIVPLYELYRGNKSAAILTQLGCNFKCTYCAVNKLYPKYERFSPDYVLKQLDYLKGIGIEDVAFYDDAILFEKESHFIPLMKRIIEKKYPMRFHFSNGFHSRFVDDEVARIIKALNTGIIALSVETISDKTGGKSQKELTDRAIEALFNAGIENWNIYAYIMIGMEEESLEDVILTVEHLRKKQVRILINEVSPVPHTPFYEK</sequence>
<dbReference type="GO" id="GO:0046872">
    <property type="term" value="F:metal ion binding"/>
    <property type="evidence" value="ECO:0007669"/>
    <property type="project" value="UniProtKB-KW"/>
</dbReference>
<dbReference type="Gene3D" id="3.80.30.20">
    <property type="entry name" value="tm_1862 like domain"/>
    <property type="match status" value="1"/>
</dbReference>
<dbReference type="InterPro" id="IPR051198">
    <property type="entry name" value="BchE-like"/>
</dbReference>
<dbReference type="InterPro" id="IPR036724">
    <property type="entry name" value="Cobalamin-bd_sf"/>
</dbReference>
<dbReference type="InterPro" id="IPR006638">
    <property type="entry name" value="Elp3/MiaA/NifB-like_rSAM"/>
</dbReference>
<keyword evidence="4" id="KW-0408">Iron</keyword>
<evidence type="ECO:0000313" key="9">
    <source>
        <dbReference type="Proteomes" id="UP000264062"/>
    </source>
</evidence>
<dbReference type="CDD" id="cd02065">
    <property type="entry name" value="B12-binding_like"/>
    <property type="match status" value="1"/>
</dbReference>
<dbReference type="SFLD" id="SFLDG01082">
    <property type="entry name" value="B12-binding_domain_containing"/>
    <property type="match status" value="1"/>
</dbReference>
<keyword evidence="2" id="KW-0949">S-adenosyl-L-methionine</keyword>
<dbReference type="InterPro" id="IPR006158">
    <property type="entry name" value="Cobalamin-bd"/>
</dbReference>
<dbReference type="EMBL" id="DMZY01000072">
    <property type="protein sequence ID" value="HAV92006.1"/>
    <property type="molecule type" value="Genomic_DNA"/>
</dbReference>
<dbReference type="InterPro" id="IPR058240">
    <property type="entry name" value="rSAM_sf"/>
</dbReference>
<dbReference type="Pfam" id="PF02310">
    <property type="entry name" value="B12-binding"/>
    <property type="match status" value="1"/>
</dbReference>
<dbReference type="SFLD" id="SFLDS00029">
    <property type="entry name" value="Radical_SAM"/>
    <property type="match status" value="1"/>
</dbReference>
<dbReference type="InterPro" id="IPR023404">
    <property type="entry name" value="rSAM_horseshoe"/>
</dbReference>
<evidence type="ECO:0000256" key="4">
    <source>
        <dbReference type="ARBA" id="ARBA00023004"/>
    </source>
</evidence>
<dbReference type="InterPro" id="IPR007197">
    <property type="entry name" value="rSAM"/>
</dbReference>
<evidence type="ECO:0000256" key="2">
    <source>
        <dbReference type="ARBA" id="ARBA00022691"/>
    </source>
</evidence>
<evidence type="ECO:0000313" key="8">
    <source>
        <dbReference type="EMBL" id="HAV92006.1"/>
    </source>
</evidence>
<dbReference type="CDD" id="cd01335">
    <property type="entry name" value="Radical_SAM"/>
    <property type="match status" value="1"/>
</dbReference>
<dbReference type="GO" id="GO:0003824">
    <property type="term" value="F:catalytic activity"/>
    <property type="evidence" value="ECO:0007669"/>
    <property type="project" value="InterPro"/>
</dbReference>
<dbReference type="Gene3D" id="3.40.50.280">
    <property type="entry name" value="Cobalamin-binding domain"/>
    <property type="match status" value="1"/>
</dbReference>
<dbReference type="AlphaFoldDB" id="A0A350H8Z0"/>
<evidence type="ECO:0000259" key="7">
    <source>
        <dbReference type="PROSITE" id="PS51918"/>
    </source>
</evidence>
<evidence type="ECO:0000256" key="5">
    <source>
        <dbReference type="ARBA" id="ARBA00023014"/>
    </source>
</evidence>
<evidence type="ECO:0000256" key="3">
    <source>
        <dbReference type="ARBA" id="ARBA00022723"/>
    </source>
</evidence>
<dbReference type="SUPFAM" id="SSF102114">
    <property type="entry name" value="Radical SAM enzymes"/>
    <property type="match status" value="1"/>
</dbReference>
<evidence type="ECO:0000256" key="1">
    <source>
        <dbReference type="ARBA" id="ARBA00001966"/>
    </source>
</evidence>
<reference evidence="8 9" key="1">
    <citation type="journal article" date="2018" name="Nat. Biotechnol.">
        <title>A standardized bacterial taxonomy based on genome phylogeny substantially revises the tree of life.</title>
        <authorList>
            <person name="Parks D.H."/>
            <person name="Chuvochina M."/>
            <person name="Waite D.W."/>
            <person name="Rinke C."/>
            <person name="Skarshewski A."/>
            <person name="Chaumeil P.A."/>
            <person name="Hugenholtz P."/>
        </authorList>
    </citation>
    <scope>NUCLEOTIDE SEQUENCE [LARGE SCALE GENOMIC DNA]</scope>
    <source>
        <strain evidence="8">UBA9956</strain>
    </source>
</reference>
<dbReference type="PANTHER" id="PTHR43409">
    <property type="entry name" value="ANAEROBIC MAGNESIUM-PROTOPORPHYRIN IX MONOMETHYL ESTER CYCLASE-RELATED"/>
    <property type="match status" value="1"/>
</dbReference>